<dbReference type="EMBL" id="MK500430">
    <property type="protein sequence ID" value="QBK89616.1"/>
    <property type="molecule type" value="Genomic_DNA"/>
</dbReference>
<accession>A0A481Z1L3</accession>
<sequence>MSSFIPQFQKCILTTSDIYQHLPILWKYATECETILECGVRTPTSTWAFIQGLINNCKTNKILTSVDIQPCSRELNIKAVAEKNKVSFNFIQENDLKLDFLKIGKVDMVFIDTWHVYGQLKRELEHFHKNTNKYIIMHDTTVDAVHGEVMRYGGDGKKESTESGFPLEEVTKGLWPAVEEFLQKHIDWVLEARFNHNNGLTILKKIK</sequence>
<dbReference type="SUPFAM" id="SSF53335">
    <property type="entry name" value="S-adenosyl-L-methionine-dependent methyltransferases"/>
    <property type="match status" value="1"/>
</dbReference>
<dbReference type="Gene3D" id="3.40.50.150">
    <property type="entry name" value="Vaccinia Virus protein VP39"/>
    <property type="match status" value="1"/>
</dbReference>
<gene>
    <name evidence="1" type="ORF">LCPAC001_01260</name>
</gene>
<dbReference type="GO" id="GO:0032259">
    <property type="term" value="P:methylation"/>
    <property type="evidence" value="ECO:0007669"/>
    <property type="project" value="UniProtKB-KW"/>
</dbReference>
<keyword evidence="1" id="KW-0489">Methyltransferase</keyword>
<organism evidence="1">
    <name type="scientific">Pithovirus LCPAC001</name>
    <dbReference type="NCBI Taxonomy" id="2506585"/>
    <lineage>
        <taxon>Viruses</taxon>
        <taxon>Pithoviruses</taxon>
    </lineage>
</organism>
<protein>
    <submittedName>
        <fullName evidence="1">Methyltransferase domain protein</fullName>
    </submittedName>
</protein>
<dbReference type="GO" id="GO:0008168">
    <property type="term" value="F:methyltransferase activity"/>
    <property type="evidence" value="ECO:0007669"/>
    <property type="project" value="UniProtKB-KW"/>
</dbReference>
<name>A0A481Z1L3_9VIRU</name>
<evidence type="ECO:0000313" key="1">
    <source>
        <dbReference type="EMBL" id="QBK89616.1"/>
    </source>
</evidence>
<dbReference type="InterPro" id="IPR029063">
    <property type="entry name" value="SAM-dependent_MTases_sf"/>
</dbReference>
<proteinExistence type="predicted"/>
<keyword evidence="1" id="KW-0808">Transferase</keyword>
<reference evidence="1" key="1">
    <citation type="journal article" date="2019" name="MBio">
        <title>Virus Genomes from Deep Sea Sediments Expand the Ocean Megavirome and Support Independent Origins of Viral Gigantism.</title>
        <authorList>
            <person name="Backstrom D."/>
            <person name="Yutin N."/>
            <person name="Jorgensen S.L."/>
            <person name="Dharamshi J."/>
            <person name="Homa F."/>
            <person name="Zaremba-Niedwiedzka K."/>
            <person name="Spang A."/>
            <person name="Wolf Y.I."/>
            <person name="Koonin E.V."/>
            <person name="Ettema T.J."/>
        </authorList>
    </citation>
    <scope>NUCLEOTIDE SEQUENCE</scope>
</reference>